<dbReference type="RefSeq" id="WP_145243089.1">
    <property type="nucleotide sequence ID" value="NZ_CP036273.1"/>
</dbReference>
<protein>
    <submittedName>
        <fullName evidence="1">Uncharacterized protein</fullName>
    </submittedName>
</protein>
<accession>A0A517XZP6</accession>
<keyword evidence="2" id="KW-1185">Reference proteome</keyword>
<evidence type="ECO:0000313" key="1">
    <source>
        <dbReference type="EMBL" id="QDU22985.1"/>
    </source>
</evidence>
<name>A0A517XZP6_9BACT</name>
<dbReference type="KEGG" id="uli:ETAA1_49750"/>
<dbReference type="EMBL" id="CP036273">
    <property type="protein sequence ID" value="QDU22985.1"/>
    <property type="molecule type" value="Genomic_DNA"/>
</dbReference>
<proteinExistence type="predicted"/>
<dbReference type="Proteomes" id="UP000319576">
    <property type="component" value="Chromosome"/>
</dbReference>
<gene>
    <name evidence="1" type="ORF">ETAA1_49750</name>
</gene>
<sequence>MSIPIQDQALAAVLGSAVGVQHMIGPDGKVLGRFIPEPRPGMAFPEFGVTDEELARELADPNAPRFTAEQVMARLREIDQCTR</sequence>
<dbReference type="AlphaFoldDB" id="A0A517XZP6"/>
<evidence type="ECO:0000313" key="2">
    <source>
        <dbReference type="Proteomes" id="UP000319576"/>
    </source>
</evidence>
<reference evidence="1 2" key="1">
    <citation type="submission" date="2019-02" db="EMBL/GenBank/DDBJ databases">
        <title>Deep-cultivation of Planctomycetes and their phenomic and genomic characterization uncovers novel biology.</title>
        <authorList>
            <person name="Wiegand S."/>
            <person name="Jogler M."/>
            <person name="Boedeker C."/>
            <person name="Pinto D."/>
            <person name="Vollmers J."/>
            <person name="Rivas-Marin E."/>
            <person name="Kohn T."/>
            <person name="Peeters S.H."/>
            <person name="Heuer A."/>
            <person name="Rast P."/>
            <person name="Oberbeckmann S."/>
            <person name="Bunk B."/>
            <person name="Jeske O."/>
            <person name="Meyerdierks A."/>
            <person name="Storesund J.E."/>
            <person name="Kallscheuer N."/>
            <person name="Luecker S."/>
            <person name="Lage O.M."/>
            <person name="Pohl T."/>
            <person name="Merkel B.J."/>
            <person name="Hornburger P."/>
            <person name="Mueller R.-W."/>
            <person name="Bruemmer F."/>
            <person name="Labrenz M."/>
            <person name="Spormann A.M."/>
            <person name="Op den Camp H."/>
            <person name="Overmann J."/>
            <person name="Amann R."/>
            <person name="Jetten M.S.M."/>
            <person name="Mascher T."/>
            <person name="Medema M.H."/>
            <person name="Devos D.P."/>
            <person name="Kaster A.-K."/>
            <person name="Ovreas L."/>
            <person name="Rohde M."/>
            <person name="Galperin M.Y."/>
            <person name="Jogler C."/>
        </authorList>
    </citation>
    <scope>NUCLEOTIDE SEQUENCE [LARGE SCALE GENOMIC DNA]</scope>
    <source>
        <strain evidence="1 2">ETA_A1</strain>
    </source>
</reference>
<organism evidence="1 2">
    <name type="scientific">Urbifossiella limnaea</name>
    <dbReference type="NCBI Taxonomy" id="2528023"/>
    <lineage>
        <taxon>Bacteria</taxon>
        <taxon>Pseudomonadati</taxon>
        <taxon>Planctomycetota</taxon>
        <taxon>Planctomycetia</taxon>
        <taxon>Gemmatales</taxon>
        <taxon>Gemmataceae</taxon>
        <taxon>Urbifossiella</taxon>
    </lineage>
</organism>